<dbReference type="PANTHER" id="PTHR33116:SF78">
    <property type="entry name" value="OS12G0587133 PROTEIN"/>
    <property type="match status" value="1"/>
</dbReference>
<evidence type="ECO:0000259" key="1">
    <source>
        <dbReference type="Pfam" id="PF13966"/>
    </source>
</evidence>
<dbReference type="PANTHER" id="PTHR33116">
    <property type="entry name" value="REVERSE TRANSCRIPTASE ZINC-BINDING DOMAIN-CONTAINING PROTEIN-RELATED-RELATED"/>
    <property type="match status" value="1"/>
</dbReference>
<dbReference type="EMBL" id="CM035431">
    <property type="protein sequence ID" value="KAH7296577.1"/>
    <property type="molecule type" value="Genomic_DNA"/>
</dbReference>
<organism evidence="2 3">
    <name type="scientific">Ceratopteris richardii</name>
    <name type="common">Triangle waterfern</name>
    <dbReference type="NCBI Taxonomy" id="49495"/>
    <lineage>
        <taxon>Eukaryota</taxon>
        <taxon>Viridiplantae</taxon>
        <taxon>Streptophyta</taxon>
        <taxon>Embryophyta</taxon>
        <taxon>Tracheophyta</taxon>
        <taxon>Polypodiopsida</taxon>
        <taxon>Polypodiidae</taxon>
        <taxon>Polypodiales</taxon>
        <taxon>Pteridineae</taxon>
        <taxon>Pteridaceae</taxon>
        <taxon>Parkerioideae</taxon>
        <taxon>Ceratopteris</taxon>
    </lineage>
</organism>
<dbReference type="OMA" id="YNEFRYL"/>
<comment type="caution">
    <text evidence="2">The sequence shown here is derived from an EMBL/GenBank/DDBJ whole genome shotgun (WGS) entry which is preliminary data.</text>
</comment>
<dbReference type="OrthoDB" id="1932527at2759"/>
<name>A0A8T2RLL3_CERRI</name>
<accession>A0A8T2RLL3</accession>
<gene>
    <name evidence="2" type="ORF">KP509_26G029000</name>
</gene>
<evidence type="ECO:0000313" key="3">
    <source>
        <dbReference type="Proteomes" id="UP000825935"/>
    </source>
</evidence>
<proteinExistence type="predicted"/>
<dbReference type="Proteomes" id="UP000825935">
    <property type="component" value="Chromosome 26"/>
</dbReference>
<protein>
    <recommendedName>
        <fullName evidence="1">Reverse transcriptase zinc-binding domain-containing protein</fullName>
    </recommendedName>
</protein>
<dbReference type="AlphaFoldDB" id="A0A8T2RLL3"/>
<sequence length="576" mass="66981">MFADDTNAVMQADPISLTKFLDCLDIFCLTSGSKVNHAKTGFKASNNLVPTIINNLECSLLKDGEIFRLLGIPMGFNVSFAQKWEWVFERFKRSMSLWYDYNCSLPHRTFILNHFLLPKLVYCLACWTPTKKQLGQAISLAKRFLWGGSDNTKKIAKVSWETCCLPKDQGGLGILCPRKMVDNLAAKWIYRSTGSNEIWAKLLHRSVHKFYLSEYRAWTNIKLWDVISCPHPISPVGSHLSCRFWRAWFKAKENFVPCCKLRCVSGFFVQESPWLGWLAFWNKCNVATKEHKCHKLSFKCWSDFMTNGEVKDDLTLTNGINTTLSCKQVLLQHKDLLEEHLQMCSWKQINLHSVAELIFKNFKKIKGSVEAITPKLNKKWNMRWSPHQWSYRFKSLWAYPNNNKQSFLLWLIIHQGLWIGPRVRKIFVDGGKCITCGRVEDVFHLFFDCVHAKAFWHPLEKYLAGIRAPNLKATDVLLGCCNNMNLLLWNLWRSNIMCSIWLSKNNKVLGKGRKNFLISLPQTLEKVSLKCIKSIMYPSLLPQELHYLLACNKYTRWKAILSQLYSQQRFDMLNSL</sequence>
<evidence type="ECO:0000313" key="2">
    <source>
        <dbReference type="EMBL" id="KAH7296577.1"/>
    </source>
</evidence>
<dbReference type="InterPro" id="IPR026960">
    <property type="entry name" value="RVT-Znf"/>
</dbReference>
<feature type="domain" description="Reverse transcriptase zinc-binding" evidence="1">
    <location>
        <begin position="380"/>
        <end position="456"/>
    </location>
</feature>
<keyword evidence="3" id="KW-1185">Reference proteome</keyword>
<dbReference type="Pfam" id="PF13966">
    <property type="entry name" value="zf-RVT"/>
    <property type="match status" value="1"/>
</dbReference>
<reference evidence="2" key="1">
    <citation type="submission" date="2021-08" db="EMBL/GenBank/DDBJ databases">
        <title>WGS assembly of Ceratopteris richardii.</title>
        <authorList>
            <person name="Marchant D.B."/>
            <person name="Chen G."/>
            <person name="Jenkins J."/>
            <person name="Shu S."/>
            <person name="Leebens-Mack J."/>
            <person name="Grimwood J."/>
            <person name="Schmutz J."/>
            <person name="Soltis P."/>
            <person name="Soltis D."/>
            <person name="Chen Z.-H."/>
        </authorList>
    </citation>
    <scope>NUCLEOTIDE SEQUENCE</scope>
    <source>
        <strain evidence="2">Whitten #5841</strain>
        <tissue evidence="2">Leaf</tissue>
    </source>
</reference>